<evidence type="ECO:0000256" key="2">
    <source>
        <dbReference type="SAM" id="MobiDB-lite"/>
    </source>
</evidence>
<dbReference type="AlphaFoldDB" id="A0AAD4E4S4"/>
<sequence>MTAEAGHGKWQPNGGQAISAQLSAVYHNVIELVHSATESGEELAINTTSRSRSSSWSSEASVDATSWNGGAPQPANEHEKDEVDSMAKLKERLQLAEKINSRLEQLYQKYRLRWLEESYRARVLEEYAPEGVSTYPPHQISWNAPSPAQSDTNVPHHRGGTRKIGEAREHEFCISMGDW</sequence>
<comment type="caution">
    <text evidence="3">The sequence shown here is derived from an EMBL/GenBank/DDBJ whole genome shotgun (WGS) entry which is preliminary data.</text>
</comment>
<dbReference type="EMBL" id="JABBWK010000031">
    <property type="protein sequence ID" value="KAG1899723.1"/>
    <property type="molecule type" value="Genomic_DNA"/>
</dbReference>
<name>A0AAD4E4S4_9AGAM</name>
<evidence type="ECO:0000313" key="4">
    <source>
        <dbReference type="Proteomes" id="UP001195769"/>
    </source>
</evidence>
<reference evidence="3" key="1">
    <citation type="journal article" date="2020" name="New Phytol.">
        <title>Comparative genomics reveals dynamic genome evolution in host specialist ectomycorrhizal fungi.</title>
        <authorList>
            <person name="Lofgren L.A."/>
            <person name="Nguyen N.H."/>
            <person name="Vilgalys R."/>
            <person name="Ruytinx J."/>
            <person name="Liao H.L."/>
            <person name="Branco S."/>
            <person name="Kuo A."/>
            <person name="LaButti K."/>
            <person name="Lipzen A."/>
            <person name="Andreopoulos W."/>
            <person name="Pangilinan J."/>
            <person name="Riley R."/>
            <person name="Hundley H."/>
            <person name="Na H."/>
            <person name="Barry K."/>
            <person name="Grigoriev I.V."/>
            <person name="Stajich J.E."/>
            <person name="Kennedy P.G."/>
        </authorList>
    </citation>
    <scope>NUCLEOTIDE SEQUENCE</scope>
    <source>
        <strain evidence="3">FC203</strain>
    </source>
</reference>
<evidence type="ECO:0000256" key="1">
    <source>
        <dbReference type="SAM" id="Coils"/>
    </source>
</evidence>
<feature type="compositionally biased region" description="Polar residues" evidence="2">
    <location>
        <begin position="59"/>
        <end position="68"/>
    </location>
</feature>
<keyword evidence="1" id="KW-0175">Coiled coil</keyword>
<feature type="coiled-coil region" evidence="1">
    <location>
        <begin position="86"/>
        <end position="113"/>
    </location>
</feature>
<feature type="region of interest" description="Disordered" evidence="2">
    <location>
        <begin position="41"/>
        <end position="82"/>
    </location>
</feature>
<protein>
    <submittedName>
        <fullName evidence="3">Uncharacterized protein</fullName>
    </submittedName>
</protein>
<dbReference type="GeneID" id="64671360"/>
<keyword evidence="4" id="KW-1185">Reference proteome</keyword>
<dbReference type="Proteomes" id="UP001195769">
    <property type="component" value="Unassembled WGS sequence"/>
</dbReference>
<evidence type="ECO:0000313" key="3">
    <source>
        <dbReference type="EMBL" id="KAG1899723.1"/>
    </source>
</evidence>
<organism evidence="3 4">
    <name type="scientific">Suillus fuscotomentosus</name>
    <dbReference type="NCBI Taxonomy" id="1912939"/>
    <lineage>
        <taxon>Eukaryota</taxon>
        <taxon>Fungi</taxon>
        <taxon>Dikarya</taxon>
        <taxon>Basidiomycota</taxon>
        <taxon>Agaricomycotina</taxon>
        <taxon>Agaricomycetes</taxon>
        <taxon>Agaricomycetidae</taxon>
        <taxon>Boletales</taxon>
        <taxon>Suillineae</taxon>
        <taxon>Suillaceae</taxon>
        <taxon>Suillus</taxon>
    </lineage>
</organism>
<feature type="compositionally biased region" description="Low complexity" evidence="2">
    <location>
        <begin position="49"/>
        <end position="58"/>
    </location>
</feature>
<gene>
    <name evidence="3" type="ORF">F5891DRAFT_980951</name>
</gene>
<accession>A0AAD4E4S4</accession>
<proteinExistence type="predicted"/>
<dbReference type="RefSeq" id="XP_041225299.1">
    <property type="nucleotide sequence ID" value="XM_041377062.1"/>
</dbReference>